<evidence type="ECO:0000313" key="4">
    <source>
        <dbReference type="Proteomes" id="UP000509301"/>
    </source>
</evidence>
<dbReference type="InterPro" id="IPR031857">
    <property type="entry name" value="Integrase_SSV1_C"/>
</dbReference>
<dbReference type="KEGG" id="mten:GWK48_02915"/>
<dbReference type="InterPro" id="IPR011010">
    <property type="entry name" value="DNA_brk_join_enz"/>
</dbReference>
<dbReference type="GO" id="GO:0006310">
    <property type="term" value="P:DNA recombination"/>
    <property type="evidence" value="ECO:0007669"/>
    <property type="project" value="UniProtKB-KW"/>
</dbReference>
<dbReference type="SUPFAM" id="SSF56349">
    <property type="entry name" value="DNA breaking-rejoining enzymes"/>
    <property type="match status" value="1"/>
</dbReference>
<proteinExistence type="predicted"/>
<name>A0A6N0NRI0_9CREN</name>
<dbReference type="GO" id="GO:0003677">
    <property type="term" value="F:DNA binding"/>
    <property type="evidence" value="ECO:0007669"/>
    <property type="project" value="InterPro"/>
</dbReference>
<feature type="domain" description="Integrase SSV1 C-terminal" evidence="2">
    <location>
        <begin position="74"/>
        <end position="227"/>
    </location>
</feature>
<dbReference type="Gene3D" id="1.10.443.10">
    <property type="entry name" value="Intergrase catalytic core"/>
    <property type="match status" value="1"/>
</dbReference>
<keyword evidence="1" id="KW-0233">DNA recombination</keyword>
<dbReference type="Proteomes" id="UP000509301">
    <property type="component" value="Chromosome"/>
</dbReference>
<dbReference type="OrthoDB" id="40845at2157"/>
<dbReference type="Pfam" id="PF16795">
    <property type="entry name" value="Phage_integr_3"/>
    <property type="match status" value="1"/>
</dbReference>
<reference evidence="3 4" key="1">
    <citation type="submission" date="2020-02" db="EMBL/GenBank/DDBJ databases">
        <title>Comparative genome analysis reveals the metabolism and evolution of the thermophilic archaeal genus Metallosphaera.</title>
        <authorList>
            <person name="Jiang C."/>
        </authorList>
    </citation>
    <scope>NUCLEOTIDE SEQUENCE [LARGE SCALE GENOMIC DNA]</scope>
    <source>
        <strain evidence="3 4">Ric-A</strain>
    </source>
</reference>
<evidence type="ECO:0000313" key="3">
    <source>
        <dbReference type="EMBL" id="QKQ99483.1"/>
    </source>
</evidence>
<evidence type="ECO:0000259" key="2">
    <source>
        <dbReference type="Pfam" id="PF16795"/>
    </source>
</evidence>
<organism evidence="3 4">
    <name type="scientific">Metallosphaera tengchongensis</name>
    <dbReference type="NCBI Taxonomy" id="1532350"/>
    <lineage>
        <taxon>Archaea</taxon>
        <taxon>Thermoproteota</taxon>
        <taxon>Thermoprotei</taxon>
        <taxon>Sulfolobales</taxon>
        <taxon>Sulfolobaceae</taxon>
        <taxon>Metallosphaera</taxon>
    </lineage>
</organism>
<keyword evidence="4" id="KW-1185">Reference proteome</keyword>
<dbReference type="GO" id="GO:0015074">
    <property type="term" value="P:DNA integration"/>
    <property type="evidence" value="ECO:0007669"/>
    <property type="project" value="InterPro"/>
</dbReference>
<dbReference type="AlphaFoldDB" id="A0A6N0NRI0"/>
<protein>
    <submittedName>
        <fullName evidence="3">Integrase</fullName>
    </submittedName>
</protein>
<accession>A0A6N0NRI0</accession>
<dbReference type="InterPro" id="IPR013762">
    <property type="entry name" value="Integrase-like_cat_sf"/>
</dbReference>
<dbReference type="EMBL" id="CP049074">
    <property type="protein sequence ID" value="QKQ99483.1"/>
    <property type="molecule type" value="Genomic_DNA"/>
</dbReference>
<evidence type="ECO:0000256" key="1">
    <source>
        <dbReference type="ARBA" id="ARBA00023172"/>
    </source>
</evidence>
<gene>
    <name evidence="3" type="ORF">GWK48_02915</name>
</gene>
<sequence>MKAFYGWLLDRRKISEATAKSYVSGLLSYSDSNNDRKAIRLFAKFLAEQGVISEDFRDKILSVVKIKRTNPDLYVPTLEEIKRTLSLAKEYSDNVYYVYKTALESGARLSELLKASSEPERDICENGVCYYPLSWTRGYKGVFYVFHVTPLTKIDISRYAIHDFERRKDAVAIKYFRKFVSTQMAMLGIPFDVIDFIQGRKPTRVLTQHYISLFGIAKEWYKKYAEWLKGEGLVDVDATTVHRGVDSGAKWNKMK</sequence>